<dbReference type="AlphaFoldDB" id="A0AAV7GUB1"/>
<dbReference type="Proteomes" id="UP000775213">
    <property type="component" value="Unassembled WGS sequence"/>
</dbReference>
<evidence type="ECO:0000313" key="1">
    <source>
        <dbReference type="EMBL" id="KAH0465074.1"/>
    </source>
</evidence>
<keyword evidence="2" id="KW-1185">Reference proteome</keyword>
<organism evidence="1 2">
    <name type="scientific">Dendrobium chrysotoxum</name>
    <name type="common">Orchid</name>
    <dbReference type="NCBI Taxonomy" id="161865"/>
    <lineage>
        <taxon>Eukaryota</taxon>
        <taxon>Viridiplantae</taxon>
        <taxon>Streptophyta</taxon>
        <taxon>Embryophyta</taxon>
        <taxon>Tracheophyta</taxon>
        <taxon>Spermatophyta</taxon>
        <taxon>Magnoliopsida</taxon>
        <taxon>Liliopsida</taxon>
        <taxon>Asparagales</taxon>
        <taxon>Orchidaceae</taxon>
        <taxon>Epidendroideae</taxon>
        <taxon>Malaxideae</taxon>
        <taxon>Dendrobiinae</taxon>
        <taxon>Dendrobium</taxon>
    </lineage>
</organism>
<comment type="caution">
    <text evidence="1">The sequence shown here is derived from an EMBL/GenBank/DDBJ whole genome shotgun (WGS) entry which is preliminary data.</text>
</comment>
<gene>
    <name evidence="1" type="ORF">IEQ34_005177</name>
</gene>
<reference evidence="1 2" key="1">
    <citation type="journal article" date="2021" name="Hortic Res">
        <title>Chromosome-scale assembly of the Dendrobium chrysotoxum genome enhances the understanding of orchid evolution.</title>
        <authorList>
            <person name="Zhang Y."/>
            <person name="Zhang G.Q."/>
            <person name="Zhang D."/>
            <person name="Liu X.D."/>
            <person name="Xu X.Y."/>
            <person name="Sun W.H."/>
            <person name="Yu X."/>
            <person name="Zhu X."/>
            <person name="Wang Z.W."/>
            <person name="Zhao X."/>
            <person name="Zhong W.Y."/>
            <person name="Chen H."/>
            <person name="Yin W.L."/>
            <person name="Huang T."/>
            <person name="Niu S.C."/>
            <person name="Liu Z.J."/>
        </authorList>
    </citation>
    <scope>NUCLEOTIDE SEQUENCE [LARGE SCALE GENOMIC DNA]</scope>
    <source>
        <strain evidence="1">Lindl</strain>
    </source>
</reference>
<name>A0AAV7GUB1_DENCH</name>
<accession>A0AAV7GUB1</accession>
<sequence length="170" mass="18953">MENSVDGICLNVTHHFRKLHFSAILRSVVVLDSPFKNSISAIDAGKGEMIFSVPTRSHTRRQFNAPLGGPHVRKTNMISYKYAAISRPFRKEIFRKNVIYQTNETAIGLLARYLPETHDNCPSETSPAGMGTLLKLSVMLKLFVSPTLLKRRTVGETTILTPFGSSKSTM</sequence>
<evidence type="ECO:0000313" key="2">
    <source>
        <dbReference type="Proteomes" id="UP000775213"/>
    </source>
</evidence>
<dbReference type="EMBL" id="JAGFBR010000006">
    <property type="protein sequence ID" value="KAH0465074.1"/>
    <property type="molecule type" value="Genomic_DNA"/>
</dbReference>
<proteinExistence type="predicted"/>
<protein>
    <submittedName>
        <fullName evidence="1">Uncharacterized protein</fullName>
    </submittedName>
</protein>